<evidence type="ECO:0000256" key="3">
    <source>
        <dbReference type="ARBA" id="ARBA00022692"/>
    </source>
</evidence>
<feature type="transmembrane region" description="Helical" evidence="6">
    <location>
        <begin position="176"/>
        <end position="193"/>
    </location>
</feature>
<feature type="transmembrane region" description="Helical" evidence="6">
    <location>
        <begin position="258"/>
        <end position="282"/>
    </location>
</feature>
<dbReference type="NCBIfam" id="NF037979">
    <property type="entry name" value="Na_transp"/>
    <property type="match status" value="1"/>
</dbReference>
<dbReference type="CDD" id="cd10336">
    <property type="entry name" value="SLC6sbd_Tyt1-Like"/>
    <property type="match status" value="1"/>
</dbReference>
<evidence type="ECO:0000313" key="7">
    <source>
        <dbReference type="EMBL" id="CRL36255.1"/>
    </source>
</evidence>
<keyword evidence="5 6" id="KW-0472">Membrane</keyword>
<dbReference type="InterPro" id="IPR047218">
    <property type="entry name" value="YocR/YhdH-like"/>
</dbReference>
<feature type="transmembrane region" description="Helical" evidence="6">
    <location>
        <begin position="12"/>
        <end position="31"/>
    </location>
</feature>
<organism evidence="7 8">
    <name type="scientific">Roseburia faecis</name>
    <dbReference type="NCBI Taxonomy" id="301302"/>
    <lineage>
        <taxon>Bacteria</taxon>
        <taxon>Bacillati</taxon>
        <taxon>Bacillota</taxon>
        <taxon>Clostridia</taxon>
        <taxon>Lachnospirales</taxon>
        <taxon>Lachnospiraceae</taxon>
        <taxon>Roseburia</taxon>
    </lineage>
</organism>
<dbReference type="Pfam" id="PF00209">
    <property type="entry name" value="SNF"/>
    <property type="match status" value="2"/>
</dbReference>
<dbReference type="PROSITE" id="PS50267">
    <property type="entry name" value="NA_NEUROTRAN_SYMP_3"/>
    <property type="match status" value="1"/>
</dbReference>
<keyword evidence="4 6" id="KW-1133">Transmembrane helix</keyword>
<evidence type="ECO:0000256" key="1">
    <source>
        <dbReference type="ARBA" id="ARBA00004141"/>
    </source>
</evidence>
<dbReference type="SUPFAM" id="SSF161070">
    <property type="entry name" value="SNF-like"/>
    <property type="match status" value="1"/>
</dbReference>
<sequence>MEEREKLKSRLGFILLSAGCAIGIGNVWKFPYTAGQGGGGAFVLFYLLFLIILGLPIMTMEFAVGRASQKSPVKAYQALEKPGQKWHIHGIITLIGCYLLMMFYTTVTGWMLHYFYMTVTGQFQGLDADGVSGQFTTMLSKPLTMGFWMVVVVCAGVFVCSRGLQNGLEKVTKVMMTSLLIIMIILAVNSFFMDGAKEGLAFYLIPDFERMKQIGIAKTITGAMNQAFFTLSLGIGAMAILGSYIGKERSLLGESVNIAILDTFVAITSGLIIFPACFTFHVDQTSGPSLIFITLPNIFNHIPLGRLWGSLFFLFMFFAAFSTILAVFENIISCGMELTGCSRQKSCAVNLVLIIVLSLPCVLGYNVWNWKGFSIFGGSVLDLEDFLVSNLFLPLGSLVYLLFCTSRYGWGWKNYTTEANTGKGLKIKNWMRGYITYILPLIVLFIFGFGIYDNFFTN</sequence>
<feature type="transmembrane region" description="Helical" evidence="6">
    <location>
        <begin position="348"/>
        <end position="368"/>
    </location>
</feature>
<evidence type="ECO:0000256" key="4">
    <source>
        <dbReference type="ARBA" id="ARBA00022989"/>
    </source>
</evidence>
<dbReference type="Proteomes" id="UP000049979">
    <property type="component" value="Unassembled WGS sequence"/>
</dbReference>
<feature type="transmembrane region" description="Helical" evidence="6">
    <location>
        <begin position="431"/>
        <end position="452"/>
    </location>
</feature>
<dbReference type="OrthoDB" id="9762833at2"/>
<comment type="subcellular location">
    <subcellularLocation>
        <location evidence="1">Membrane</location>
        <topology evidence="1">Multi-pass membrane protein</topology>
    </subcellularLocation>
</comment>
<keyword evidence="2" id="KW-0813">Transport</keyword>
<dbReference type="PRINTS" id="PR00176">
    <property type="entry name" value="NANEUSMPORT"/>
</dbReference>
<feature type="transmembrane region" description="Helical" evidence="6">
    <location>
        <begin position="307"/>
        <end position="328"/>
    </location>
</feature>
<name>A0A0M6WHT1_9FIRM</name>
<feature type="transmembrane region" description="Helical" evidence="6">
    <location>
        <begin position="388"/>
        <end position="410"/>
    </location>
</feature>
<proteinExistence type="predicted"/>
<evidence type="ECO:0000256" key="5">
    <source>
        <dbReference type="ARBA" id="ARBA00023136"/>
    </source>
</evidence>
<feature type="transmembrane region" description="Helical" evidence="6">
    <location>
        <begin position="145"/>
        <end position="164"/>
    </location>
</feature>
<evidence type="ECO:0000256" key="6">
    <source>
        <dbReference type="SAM" id="Phobius"/>
    </source>
</evidence>
<dbReference type="RefSeq" id="WP_055067498.1">
    <property type="nucleotide sequence ID" value="NZ_CP173697.1"/>
</dbReference>
<gene>
    <name evidence="7" type="ORF">M72_25851</name>
</gene>
<evidence type="ECO:0000256" key="2">
    <source>
        <dbReference type="ARBA" id="ARBA00022448"/>
    </source>
</evidence>
<dbReference type="PANTHER" id="PTHR42948:SF1">
    <property type="entry name" value="TRANSPORTER"/>
    <property type="match status" value="1"/>
</dbReference>
<dbReference type="AlphaFoldDB" id="A0A0M6WHT1"/>
<dbReference type="InterPro" id="IPR000175">
    <property type="entry name" value="Na/ntran_symport"/>
</dbReference>
<keyword evidence="3 6" id="KW-0812">Transmembrane</keyword>
<reference evidence="8" key="1">
    <citation type="submission" date="2015-05" db="EMBL/GenBank/DDBJ databases">
        <authorList>
            <consortium name="Pathogen Informatics"/>
        </authorList>
    </citation>
    <scope>NUCLEOTIDE SEQUENCE [LARGE SCALE GENOMIC DNA]</scope>
    <source>
        <strain evidence="8">M72</strain>
    </source>
</reference>
<dbReference type="InterPro" id="IPR037272">
    <property type="entry name" value="SNS_sf"/>
</dbReference>
<protein>
    <submittedName>
        <fullName evidence="7">Na+-dependent transporters of the SNF family</fullName>
    </submittedName>
</protein>
<dbReference type="EMBL" id="CVRR01000011">
    <property type="protein sequence ID" value="CRL36255.1"/>
    <property type="molecule type" value="Genomic_DNA"/>
</dbReference>
<dbReference type="PANTHER" id="PTHR42948">
    <property type="entry name" value="TRANSPORTER"/>
    <property type="match status" value="1"/>
</dbReference>
<accession>A0A0M6WHT1</accession>
<feature type="transmembrane region" description="Helical" evidence="6">
    <location>
        <begin position="43"/>
        <end position="65"/>
    </location>
</feature>
<dbReference type="STRING" id="301302.ERS852420_02170"/>
<feature type="transmembrane region" description="Helical" evidence="6">
    <location>
        <begin position="86"/>
        <end position="107"/>
    </location>
</feature>
<evidence type="ECO:0000313" key="8">
    <source>
        <dbReference type="Proteomes" id="UP000049979"/>
    </source>
</evidence>
<feature type="transmembrane region" description="Helical" evidence="6">
    <location>
        <begin position="227"/>
        <end position="246"/>
    </location>
</feature>
<keyword evidence="8" id="KW-1185">Reference proteome</keyword>
<dbReference type="GO" id="GO:0016020">
    <property type="term" value="C:membrane"/>
    <property type="evidence" value="ECO:0007669"/>
    <property type="project" value="UniProtKB-SubCell"/>
</dbReference>